<dbReference type="InterPro" id="IPR050952">
    <property type="entry name" value="TRIM-NHL_E3_ligases"/>
</dbReference>
<dbReference type="GO" id="GO:0061630">
    <property type="term" value="F:ubiquitin protein ligase activity"/>
    <property type="evidence" value="ECO:0007669"/>
    <property type="project" value="TreeGrafter"/>
</dbReference>
<evidence type="ECO:0000313" key="4">
    <source>
        <dbReference type="EMBL" id="CAB3267246.1"/>
    </source>
</evidence>
<dbReference type="Gene3D" id="2.120.10.30">
    <property type="entry name" value="TolB, C-terminal domain"/>
    <property type="match status" value="1"/>
</dbReference>
<dbReference type="CDD" id="cd05819">
    <property type="entry name" value="NHL"/>
    <property type="match status" value="1"/>
</dbReference>
<organism evidence="4">
    <name type="scientific">Phallusia mammillata</name>
    <dbReference type="NCBI Taxonomy" id="59560"/>
    <lineage>
        <taxon>Eukaryota</taxon>
        <taxon>Metazoa</taxon>
        <taxon>Chordata</taxon>
        <taxon>Tunicata</taxon>
        <taxon>Ascidiacea</taxon>
        <taxon>Phlebobranchia</taxon>
        <taxon>Ascidiidae</taxon>
        <taxon>Phallusia</taxon>
    </lineage>
</organism>
<evidence type="ECO:0000256" key="2">
    <source>
        <dbReference type="PROSITE-ProRule" id="PRU00504"/>
    </source>
</evidence>
<dbReference type="PROSITE" id="PS51125">
    <property type="entry name" value="NHL"/>
    <property type="match status" value="3"/>
</dbReference>
<sequence length="443" mass="48829">MNGRRSPLPSKRRSPNLQSPRPYSMFVGSQYLKVNPADSLSNSSNSSGSPFGEQTSPTRTSTFGKGSKPRSRSLLETLIQPLKSPTFLGKQSLPEWYDTEMEQWSKRNSSVDTSLNCGGAFDSLVCSIHSVDVNANNTISEYVNSPPYTNSSHKKKSNSPQKRMVPPAGPSVKTWLMPKSVKKLPTGGLVFGTHLGKSGLCYVSVITAKEERIIQTYDRNGVLVKSFHTRTTKAGKPFEPYQMCETPEGNIVIACGSCVTVWSKEGKLLNEHGRNMFKFAKSVAVRSTGEIIVTDTDNNAVKIISPNGQQISKLTGDFDCPVGVTVDSDDNIIVVDWKDRISIFDEENELVRSFGTKGGGDGELDLPYGISVDCENNLVIADMWNNRVSVYDREGNFLRHIVPDPEHAIRLPCSVSVSRHDNTEDYRLSVTNFGGTAVYVFTY</sequence>
<feature type="repeat" description="NHL" evidence="2">
    <location>
        <begin position="272"/>
        <end position="307"/>
    </location>
</feature>
<feature type="repeat" description="NHL" evidence="2">
    <location>
        <begin position="351"/>
        <end position="394"/>
    </location>
</feature>
<dbReference type="GO" id="GO:0000209">
    <property type="term" value="P:protein polyubiquitination"/>
    <property type="evidence" value="ECO:0007669"/>
    <property type="project" value="TreeGrafter"/>
</dbReference>
<dbReference type="InterPro" id="IPR011042">
    <property type="entry name" value="6-blade_b-propeller_TolB-like"/>
</dbReference>
<feature type="repeat" description="NHL" evidence="2">
    <location>
        <begin position="309"/>
        <end position="347"/>
    </location>
</feature>
<dbReference type="GO" id="GO:0043161">
    <property type="term" value="P:proteasome-mediated ubiquitin-dependent protein catabolic process"/>
    <property type="evidence" value="ECO:0007669"/>
    <property type="project" value="TreeGrafter"/>
</dbReference>
<feature type="compositionally biased region" description="Low complexity" evidence="3">
    <location>
        <begin position="39"/>
        <end position="49"/>
    </location>
</feature>
<dbReference type="PANTHER" id="PTHR24104:SF49">
    <property type="entry name" value="BRAIN TUMOR PROTEIN-LIKE"/>
    <property type="match status" value="1"/>
</dbReference>
<proteinExistence type="evidence at transcript level"/>
<protein>
    <submittedName>
        <fullName evidence="4">E3 ubiquitin-protein ligase TRIM71</fullName>
    </submittedName>
</protein>
<feature type="compositionally biased region" description="Polar residues" evidence="3">
    <location>
        <begin position="52"/>
        <end position="64"/>
    </location>
</feature>
<gene>
    <name evidence="4" type="primary">Trim71-005</name>
</gene>
<dbReference type="PANTHER" id="PTHR24104">
    <property type="entry name" value="E3 UBIQUITIN-PROTEIN LIGASE NHLRC1-RELATED"/>
    <property type="match status" value="1"/>
</dbReference>
<dbReference type="SUPFAM" id="SSF101898">
    <property type="entry name" value="NHL repeat"/>
    <property type="match status" value="1"/>
</dbReference>
<dbReference type="EMBL" id="LR791384">
    <property type="protein sequence ID" value="CAB3267246.1"/>
    <property type="molecule type" value="mRNA"/>
</dbReference>
<evidence type="ECO:0000256" key="3">
    <source>
        <dbReference type="SAM" id="MobiDB-lite"/>
    </source>
</evidence>
<keyword evidence="1" id="KW-0677">Repeat</keyword>
<feature type="region of interest" description="Disordered" evidence="3">
    <location>
        <begin position="37"/>
        <end position="71"/>
    </location>
</feature>
<evidence type="ECO:0000256" key="1">
    <source>
        <dbReference type="ARBA" id="ARBA00022737"/>
    </source>
</evidence>
<feature type="region of interest" description="Disordered" evidence="3">
    <location>
        <begin position="143"/>
        <end position="171"/>
    </location>
</feature>
<name>A0A6F9DW95_9ASCI</name>
<dbReference type="InterPro" id="IPR001258">
    <property type="entry name" value="NHL_repeat"/>
</dbReference>
<accession>A0A6F9DW95</accession>
<reference evidence="4" key="1">
    <citation type="submission" date="2020-04" db="EMBL/GenBank/DDBJ databases">
        <authorList>
            <person name="Neveu A P."/>
        </authorList>
    </citation>
    <scope>NUCLEOTIDE SEQUENCE</scope>
    <source>
        <tissue evidence="4">Whole embryo</tissue>
    </source>
</reference>
<feature type="region of interest" description="Disordered" evidence="3">
    <location>
        <begin position="1"/>
        <end position="25"/>
    </location>
</feature>
<dbReference type="AlphaFoldDB" id="A0A6F9DW95"/>